<gene>
    <name evidence="1" type="ORF">D3H55_04605</name>
</gene>
<dbReference type="RefSeq" id="WP_119545742.1">
    <property type="nucleotide sequence ID" value="NZ_QXIR01000004.1"/>
</dbReference>
<dbReference type="EMBL" id="QXIR01000004">
    <property type="protein sequence ID" value="RIW37323.1"/>
    <property type="molecule type" value="Genomic_DNA"/>
</dbReference>
<keyword evidence="2" id="KW-1185">Reference proteome</keyword>
<name>A0A3A1R7L3_9BACI</name>
<protein>
    <submittedName>
        <fullName evidence="1">DUF3231 family protein</fullName>
    </submittedName>
</protein>
<dbReference type="AlphaFoldDB" id="A0A3A1R7L3"/>
<dbReference type="InterPro" id="IPR012347">
    <property type="entry name" value="Ferritin-like"/>
</dbReference>
<sequence length="184" mass="20788">MANTLESVWNTFKTAIDNTNEPKAPLHIVEAGDCWTYITLMEEFIRYEEVGLNTTTDDEVKEMLTDVVRLCESQVDQLTKFMKKEGIPLPDVSSAKPESDPNSIPLGVKLTDDEITNGIAFKLVTCMTSCAKGQADSVRNDIGLMWFGFYTEWTNFGTTLKTLMRKRGWLKVPPYYYPPGKPAE</sequence>
<accession>A0A3A1R7L3</accession>
<organism evidence="1 2">
    <name type="scientific">Bacillus salacetis</name>
    <dbReference type="NCBI Taxonomy" id="2315464"/>
    <lineage>
        <taxon>Bacteria</taxon>
        <taxon>Bacillati</taxon>
        <taxon>Bacillota</taxon>
        <taxon>Bacilli</taxon>
        <taxon>Bacillales</taxon>
        <taxon>Bacillaceae</taxon>
        <taxon>Bacillus</taxon>
    </lineage>
</organism>
<dbReference type="Gene3D" id="1.20.1260.10">
    <property type="match status" value="1"/>
</dbReference>
<dbReference type="OrthoDB" id="1934429at2"/>
<dbReference type="Pfam" id="PF11553">
    <property type="entry name" value="DUF3231"/>
    <property type="match status" value="1"/>
</dbReference>
<proteinExistence type="predicted"/>
<comment type="caution">
    <text evidence="1">The sequence shown here is derived from an EMBL/GenBank/DDBJ whole genome shotgun (WGS) entry which is preliminary data.</text>
</comment>
<evidence type="ECO:0000313" key="1">
    <source>
        <dbReference type="EMBL" id="RIW37323.1"/>
    </source>
</evidence>
<evidence type="ECO:0000313" key="2">
    <source>
        <dbReference type="Proteomes" id="UP000265801"/>
    </source>
</evidence>
<dbReference type="InterPro" id="IPR021617">
    <property type="entry name" value="DUF3231"/>
</dbReference>
<dbReference type="Proteomes" id="UP000265801">
    <property type="component" value="Unassembled WGS sequence"/>
</dbReference>
<reference evidence="1 2" key="1">
    <citation type="submission" date="2018-09" db="EMBL/GenBank/DDBJ databases">
        <title>Bacillus saliacetes sp. nov., isolated from Thai shrimp paste (Ka-pi).</title>
        <authorList>
            <person name="Daroonpunt R."/>
            <person name="Tanasupawat S."/>
            <person name="Yiamsombut S."/>
        </authorList>
    </citation>
    <scope>NUCLEOTIDE SEQUENCE [LARGE SCALE GENOMIC DNA]</scope>
    <source>
        <strain evidence="1 2">SKP7-4</strain>
    </source>
</reference>